<accession>A0A9P5NVT1</accession>
<protein>
    <recommendedName>
        <fullName evidence="2">DUF7770 domain-containing protein</fullName>
    </recommendedName>
</protein>
<dbReference type="EMBL" id="JADNYJ010000016">
    <property type="protein sequence ID" value="KAF8906968.1"/>
    <property type="molecule type" value="Genomic_DNA"/>
</dbReference>
<name>A0A9P5NVT1_GYMJU</name>
<evidence type="ECO:0000313" key="4">
    <source>
        <dbReference type="Proteomes" id="UP000724874"/>
    </source>
</evidence>
<dbReference type="Pfam" id="PF24968">
    <property type="entry name" value="DUF7770"/>
    <property type="match status" value="1"/>
</dbReference>
<dbReference type="AlphaFoldDB" id="A0A9P5NVT1"/>
<evidence type="ECO:0000259" key="2">
    <source>
        <dbReference type="Pfam" id="PF24968"/>
    </source>
</evidence>
<gene>
    <name evidence="3" type="ORF">CPB84DRAFT_1725776</name>
</gene>
<keyword evidence="4" id="KW-1185">Reference proteome</keyword>
<dbReference type="InterPro" id="IPR056672">
    <property type="entry name" value="DUF7770"/>
</dbReference>
<feature type="region of interest" description="Disordered" evidence="1">
    <location>
        <begin position="86"/>
        <end position="109"/>
    </location>
</feature>
<evidence type="ECO:0000256" key="1">
    <source>
        <dbReference type="SAM" id="MobiDB-lite"/>
    </source>
</evidence>
<comment type="caution">
    <text evidence="3">The sequence shown here is derived from an EMBL/GenBank/DDBJ whole genome shotgun (WGS) entry which is preliminary data.</text>
</comment>
<organism evidence="3 4">
    <name type="scientific">Gymnopilus junonius</name>
    <name type="common">Spectacular rustgill mushroom</name>
    <name type="synonym">Gymnopilus spectabilis subsp. junonius</name>
    <dbReference type="NCBI Taxonomy" id="109634"/>
    <lineage>
        <taxon>Eukaryota</taxon>
        <taxon>Fungi</taxon>
        <taxon>Dikarya</taxon>
        <taxon>Basidiomycota</taxon>
        <taxon>Agaricomycotina</taxon>
        <taxon>Agaricomycetes</taxon>
        <taxon>Agaricomycetidae</taxon>
        <taxon>Agaricales</taxon>
        <taxon>Agaricineae</taxon>
        <taxon>Hymenogastraceae</taxon>
        <taxon>Gymnopilus</taxon>
    </lineage>
</organism>
<reference evidence="3" key="1">
    <citation type="submission" date="2020-11" db="EMBL/GenBank/DDBJ databases">
        <authorList>
            <consortium name="DOE Joint Genome Institute"/>
            <person name="Ahrendt S."/>
            <person name="Riley R."/>
            <person name="Andreopoulos W."/>
            <person name="LaButti K."/>
            <person name="Pangilinan J."/>
            <person name="Ruiz-duenas F.J."/>
            <person name="Barrasa J.M."/>
            <person name="Sanchez-Garcia M."/>
            <person name="Camarero S."/>
            <person name="Miyauchi S."/>
            <person name="Serrano A."/>
            <person name="Linde D."/>
            <person name="Babiker R."/>
            <person name="Drula E."/>
            <person name="Ayuso-Fernandez I."/>
            <person name="Pacheco R."/>
            <person name="Padilla G."/>
            <person name="Ferreira P."/>
            <person name="Barriuso J."/>
            <person name="Kellner H."/>
            <person name="Castanera R."/>
            <person name="Alfaro M."/>
            <person name="Ramirez L."/>
            <person name="Pisabarro A.G."/>
            <person name="Kuo A."/>
            <person name="Tritt A."/>
            <person name="Lipzen A."/>
            <person name="He G."/>
            <person name="Yan M."/>
            <person name="Ng V."/>
            <person name="Cullen D."/>
            <person name="Martin F."/>
            <person name="Rosso M.-N."/>
            <person name="Henrissat B."/>
            <person name="Hibbett D."/>
            <person name="Martinez A.T."/>
            <person name="Grigoriev I.V."/>
        </authorList>
    </citation>
    <scope>NUCLEOTIDE SEQUENCE</scope>
    <source>
        <strain evidence="3">AH 44721</strain>
    </source>
</reference>
<sequence>MESGLDQHYLETFDFAQLCPEHVDLEIIEVDLIVYLDDQGYCDEGGHAAANKTKQRSANHFALWFRLKDSTTVSIDITQKNYTHNLGPTTEGSARVASIPTPDPSKTIPTPDAGCVMKETCNIRPGMTIRMVVELLYRQGLDLYRFKPTFNQHSGCRYWLYVFSYELEEFGVIGRGFADCVWRSMHVHYLRSKYQSAKGKRFKPGNAWGASGEACANIIAGEFLLCV</sequence>
<dbReference type="Proteomes" id="UP000724874">
    <property type="component" value="Unassembled WGS sequence"/>
</dbReference>
<feature type="domain" description="DUF7770" evidence="2">
    <location>
        <begin position="51"/>
        <end position="192"/>
    </location>
</feature>
<proteinExistence type="predicted"/>
<dbReference type="OrthoDB" id="2891886at2759"/>
<evidence type="ECO:0000313" key="3">
    <source>
        <dbReference type="EMBL" id="KAF8906968.1"/>
    </source>
</evidence>